<evidence type="ECO:0000256" key="3">
    <source>
        <dbReference type="ARBA" id="ARBA00022475"/>
    </source>
</evidence>
<dbReference type="GO" id="GO:0005886">
    <property type="term" value="C:plasma membrane"/>
    <property type="evidence" value="ECO:0007669"/>
    <property type="project" value="UniProtKB-SubCell"/>
</dbReference>
<dbReference type="PANTHER" id="PTHR23517">
    <property type="entry name" value="RESISTANCE PROTEIN MDTM, PUTATIVE-RELATED-RELATED"/>
    <property type="match status" value="1"/>
</dbReference>
<feature type="transmembrane region" description="Helical" evidence="7">
    <location>
        <begin position="53"/>
        <end position="73"/>
    </location>
</feature>
<comment type="subcellular location">
    <subcellularLocation>
        <location evidence="1">Cell membrane</location>
        <topology evidence="1">Multi-pass membrane protein</topology>
    </subcellularLocation>
</comment>
<accession>A0A848H5K1</accession>
<dbReference type="PRINTS" id="PR01035">
    <property type="entry name" value="TCRTETA"/>
</dbReference>
<keyword evidence="6 7" id="KW-0472">Membrane</keyword>
<feature type="transmembrane region" description="Helical" evidence="7">
    <location>
        <begin position="382"/>
        <end position="401"/>
    </location>
</feature>
<feature type="transmembrane region" description="Helical" evidence="7">
    <location>
        <begin position="354"/>
        <end position="376"/>
    </location>
</feature>
<gene>
    <name evidence="9" type="ORF">HHL11_12310</name>
</gene>
<dbReference type="RefSeq" id="WP_169418661.1">
    <property type="nucleotide sequence ID" value="NZ_JABBFX010000001.1"/>
</dbReference>
<feature type="transmembrane region" description="Helical" evidence="7">
    <location>
        <begin position="317"/>
        <end position="342"/>
    </location>
</feature>
<dbReference type="InterPro" id="IPR020846">
    <property type="entry name" value="MFS_dom"/>
</dbReference>
<evidence type="ECO:0000313" key="9">
    <source>
        <dbReference type="EMBL" id="NML44540.1"/>
    </source>
</evidence>
<evidence type="ECO:0000259" key="8">
    <source>
        <dbReference type="PROSITE" id="PS50850"/>
    </source>
</evidence>
<evidence type="ECO:0000256" key="2">
    <source>
        <dbReference type="ARBA" id="ARBA00022448"/>
    </source>
</evidence>
<feature type="transmembrane region" description="Helical" evidence="7">
    <location>
        <begin position="231"/>
        <end position="252"/>
    </location>
</feature>
<feature type="transmembrane region" description="Helical" evidence="7">
    <location>
        <begin position="12"/>
        <end position="33"/>
    </location>
</feature>
<evidence type="ECO:0000256" key="4">
    <source>
        <dbReference type="ARBA" id="ARBA00022692"/>
    </source>
</evidence>
<dbReference type="InterPro" id="IPR001958">
    <property type="entry name" value="Tet-R_TetA/multi-R_MdtG-like"/>
</dbReference>
<keyword evidence="4 7" id="KW-0812">Transmembrane</keyword>
<evidence type="ECO:0000256" key="1">
    <source>
        <dbReference type="ARBA" id="ARBA00004651"/>
    </source>
</evidence>
<name>A0A848H5K1_9BURK</name>
<reference evidence="9 10" key="1">
    <citation type="submission" date="2020-04" db="EMBL/GenBank/DDBJ databases">
        <title>Ramlibacter sp. G-1-2-2 isolated from soil.</title>
        <authorList>
            <person name="Dahal R.H."/>
        </authorList>
    </citation>
    <scope>NUCLEOTIDE SEQUENCE [LARGE SCALE GENOMIC DNA]</scope>
    <source>
        <strain evidence="9 10">G-1-2-2</strain>
    </source>
</reference>
<sequence>MPAEGVASATPPWWRLAAPLPTLILVNLTSHLALSGGRLSGSLYTLRSGAGELWAGVFMGLFAFIPLCTSLRSGRWIDRVGARRVMQRGTLLVLAGAWLPVLWLSVPSLFAMALLVGIGYNLVSMAGLHAAASAGDAASSRQRLANFGWLGLGFATSATLGPALAGVLIDAFGFRVALLVTAACTLVTLLLVFTRLGQTVPEPQELPQPRRSEVAVRGLFDLLRRPRLRQLLLVGLTISASWDLFVIMLPVVGTRLGFSASLVGTISSAFALGIFISRALTPTLAVRFPEWHNVRASLVGIVAMFVLLPLVRAPALFIVLALLLGVSIGLSQPNILSLLHAATPRSRSGEALGLRYFLGNCSSVLMPLFFGSAIGVLGVLPIFWLNAGVAGAGLASAQQAVRRVR</sequence>
<feature type="transmembrane region" description="Helical" evidence="7">
    <location>
        <begin position="144"/>
        <end position="165"/>
    </location>
</feature>
<dbReference type="GO" id="GO:0022857">
    <property type="term" value="F:transmembrane transporter activity"/>
    <property type="evidence" value="ECO:0007669"/>
    <property type="project" value="InterPro"/>
</dbReference>
<keyword evidence="10" id="KW-1185">Reference proteome</keyword>
<dbReference type="InterPro" id="IPR036259">
    <property type="entry name" value="MFS_trans_sf"/>
</dbReference>
<protein>
    <submittedName>
        <fullName evidence="9">MFS transporter</fullName>
    </submittedName>
</protein>
<evidence type="ECO:0000256" key="7">
    <source>
        <dbReference type="SAM" id="Phobius"/>
    </source>
</evidence>
<dbReference type="Gene3D" id="1.20.1250.20">
    <property type="entry name" value="MFS general substrate transporter like domains"/>
    <property type="match status" value="1"/>
</dbReference>
<dbReference type="InterPro" id="IPR050171">
    <property type="entry name" value="MFS_Transporters"/>
</dbReference>
<keyword evidence="5 7" id="KW-1133">Transmembrane helix</keyword>
<dbReference type="Pfam" id="PF07690">
    <property type="entry name" value="MFS_1"/>
    <property type="match status" value="1"/>
</dbReference>
<comment type="caution">
    <text evidence="9">The sequence shown here is derived from an EMBL/GenBank/DDBJ whole genome shotgun (WGS) entry which is preliminary data.</text>
</comment>
<dbReference type="Proteomes" id="UP000541185">
    <property type="component" value="Unassembled WGS sequence"/>
</dbReference>
<dbReference type="InterPro" id="IPR011701">
    <property type="entry name" value="MFS"/>
</dbReference>
<evidence type="ECO:0000313" key="10">
    <source>
        <dbReference type="Proteomes" id="UP000541185"/>
    </source>
</evidence>
<proteinExistence type="predicted"/>
<feature type="transmembrane region" description="Helical" evidence="7">
    <location>
        <begin position="293"/>
        <end position="311"/>
    </location>
</feature>
<feature type="transmembrane region" description="Helical" evidence="7">
    <location>
        <begin position="85"/>
        <end position="103"/>
    </location>
</feature>
<keyword evidence="3" id="KW-1003">Cell membrane</keyword>
<keyword evidence="2" id="KW-0813">Transport</keyword>
<feature type="domain" description="Major facilitator superfamily (MFS) profile" evidence="8">
    <location>
        <begin position="1"/>
        <end position="405"/>
    </location>
</feature>
<dbReference type="PROSITE" id="PS50850">
    <property type="entry name" value="MFS"/>
    <property type="match status" value="1"/>
</dbReference>
<feature type="transmembrane region" description="Helical" evidence="7">
    <location>
        <begin position="109"/>
        <end position="132"/>
    </location>
</feature>
<evidence type="ECO:0000256" key="6">
    <source>
        <dbReference type="ARBA" id="ARBA00023136"/>
    </source>
</evidence>
<dbReference type="SUPFAM" id="SSF103473">
    <property type="entry name" value="MFS general substrate transporter"/>
    <property type="match status" value="1"/>
</dbReference>
<feature type="transmembrane region" description="Helical" evidence="7">
    <location>
        <begin position="258"/>
        <end position="281"/>
    </location>
</feature>
<dbReference type="EMBL" id="JABBFX010000001">
    <property type="protein sequence ID" value="NML44540.1"/>
    <property type="molecule type" value="Genomic_DNA"/>
</dbReference>
<organism evidence="9 10">
    <name type="scientific">Ramlibacter agri</name>
    <dbReference type="NCBI Taxonomy" id="2728837"/>
    <lineage>
        <taxon>Bacteria</taxon>
        <taxon>Pseudomonadati</taxon>
        <taxon>Pseudomonadota</taxon>
        <taxon>Betaproteobacteria</taxon>
        <taxon>Burkholderiales</taxon>
        <taxon>Comamonadaceae</taxon>
        <taxon>Ramlibacter</taxon>
    </lineage>
</organism>
<dbReference type="AlphaFoldDB" id="A0A848H5K1"/>
<evidence type="ECO:0000256" key="5">
    <source>
        <dbReference type="ARBA" id="ARBA00022989"/>
    </source>
</evidence>
<feature type="transmembrane region" description="Helical" evidence="7">
    <location>
        <begin position="171"/>
        <end position="193"/>
    </location>
</feature>